<keyword evidence="6 9" id="KW-0460">Magnesium</keyword>
<dbReference type="EMBL" id="CP036422">
    <property type="protein sequence ID" value="QFU76779.1"/>
    <property type="molecule type" value="Genomic_DNA"/>
</dbReference>
<evidence type="ECO:0000256" key="8">
    <source>
        <dbReference type="ARBA" id="ARBA00023277"/>
    </source>
</evidence>
<dbReference type="GO" id="GO:0019303">
    <property type="term" value="P:D-ribose catabolic process"/>
    <property type="evidence" value="ECO:0007669"/>
    <property type="project" value="UniProtKB-UniRule"/>
</dbReference>
<feature type="binding site" evidence="9">
    <location>
        <position position="203"/>
    </location>
    <ligand>
        <name>ATP</name>
        <dbReference type="ChEBI" id="CHEBI:30616"/>
    </ligand>
</feature>
<comment type="pathway">
    <text evidence="9">Carbohydrate metabolism; D-ribose degradation; D-ribose 5-phosphate from beta-D-ribopyranose: step 2/2.</text>
</comment>
<dbReference type="SUPFAM" id="SSF53613">
    <property type="entry name" value="Ribokinase-like"/>
    <property type="match status" value="1"/>
</dbReference>
<dbReference type="NCBIfam" id="TIGR02152">
    <property type="entry name" value="D_ribokin_bact"/>
    <property type="match status" value="1"/>
</dbReference>
<dbReference type="AlphaFoldDB" id="A0A5P9NMB7"/>
<evidence type="ECO:0000256" key="6">
    <source>
        <dbReference type="ARBA" id="ARBA00022842"/>
    </source>
</evidence>
<keyword evidence="8 9" id="KW-0119">Carbohydrate metabolism</keyword>
<feature type="active site" description="Proton acceptor" evidence="9">
    <location>
        <position position="271"/>
    </location>
</feature>
<comment type="cofactor">
    <cofactor evidence="9">
        <name>Mg(2+)</name>
        <dbReference type="ChEBI" id="CHEBI:18420"/>
    </cofactor>
    <text evidence="9">Requires a divalent cation, most likely magnesium in vivo, as an electrophilic catalyst to aid phosphoryl group transfer. It is the chelate of the metal and the nucleotide that is the actual substrate.</text>
</comment>
<feature type="binding site" evidence="9">
    <location>
        <position position="303"/>
    </location>
    <ligand>
        <name>K(+)</name>
        <dbReference type="ChEBI" id="CHEBI:29103"/>
    </ligand>
</feature>
<keyword evidence="4 9" id="KW-0418">Kinase</keyword>
<comment type="similarity">
    <text evidence="9">Belongs to the carbohydrate kinase PfkB family. Ribokinase subfamily.</text>
</comment>
<dbReference type="InterPro" id="IPR002139">
    <property type="entry name" value="Ribo/fructo_kinase"/>
</dbReference>
<evidence type="ECO:0000256" key="5">
    <source>
        <dbReference type="ARBA" id="ARBA00022840"/>
    </source>
</evidence>
<accession>A0A5P9NMB7</accession>
<proteinExistence type="inferred from homology"/>
<feature type="binding site" evidence="9">
    <location>
        <position position="308"/>
    </location>
    <ligand>
        <name>K(+)</name>
        <dbReference type="ChEBI" id="CHEBI:29103"/>
    </ligand>
</feature>
<feature type="binding site" evidence="9">
    <location>
        <position position="265"/>
    </location>
    <ligand>
        <name>K(+)</name>
        <dbReference type="ChEBI" id="CHEBI:29103"/>
    </ligand>
</feature>
<feature type="binding site" evidence="9">
    <location>
        <begin position="270"/>
        <end position="271"/>
    </location>
    <ligand>
        <name>ATP</name>
        <dbReference type="ChEBI" id="CHEBI:30616"/>
    </ligand>
</feature>
<evidence type="ECO:0000256" key="2">
    <source>
        <dbReference type="ARBA" id="ARBA00022723"/>
    </source>
</evidence>
<dbReference type="Gene3D" id="3.40.1190.20">
    <property type="match status" value="1"/>
</dbReference>
<dbReference type="CDD" id="cd01174">
    <property type="entry name" value="ribokinase"/>
    <property type="match status" value="1"/>
</dbReference>
<dbReference type="Pfam" id="PF00294">
    <property type="entry name" value="PfkB"/>
    <property type="match status" value="1"/>
</dbReference>
<gene>
    <name evidence="9 12" type="primary">rbsK</name>
    <name evidence="12" type="ORF">EY643_14595</name>
</gene>
<keyword evidence="5 9" id="KW-0067">ATP-binding</keyword>
<feature type="binding site" evidence="9">
    <location>
        <position position="159"/>
    </location>
    <ligand>
        <name>substrate</name>
    </ligand>
</feature>
<feature type="binding site" evidence="9">
    <location>
        <begin position="58"/>
        <end position="62"/>
    </location>
    <ligand>
        <name>substrate</name>
    </ligand>
</feature>
<evidence type="ECO:0000256" key="7">
    <source>
        <dbReference type="ARBA" id="ARBA00022958"/>
    </source>
</evidence>
<feature type="domain" description="Carbohydrate kinase PfkB" evidence="11">
    <location>
        <begin position="21"/>
        <end position="314"/>
    </location>
</feature>
<feature type="binding site" evidence="9">
    <location>
        <position position="271"/>
    </location>
    <ligand>
        <name>substrate</name>
    </ligand>
</feature>
<dbReference type="GO" id="GO:0005829">
    <property type="term" value="C:cytosol"/>
    <property type="evidence" value="ECO:0007669"/>
    <property type="project" value="TreeGrafter"/>
</dbReference>
<evidence type="ECO:0000256" key="4">
    <source>
        <dbReference type="ARBA" id="ARBA00022777"/>
    </source>
</evidence>
<dbReference type="UniPathway" id="UPA00916">
    <property type="reaction ID" value="UER00889"/>
</dbReference>
<keyword evidence="9" id="KW-0963">Cytoplasm</keyword>
<evidence type="ECO:0000313" key="13">
    <source>
        <dbReference type="Proteomes" id="UP000326287"/>
    </source>
</evidence>
<keyword evidence="13" id="KW-1185">Reference proteome</keyword>
<feature type="binding site" evidence="9">
    <location>
        <position position="312"/>
    </location>
    <ligand>
        <name>K(+)</name>
        <dbReference type="ChEBI" id="CHEBI:29103"/>
    </ligand>
</feature>
<feature type="binding site" evidence="9">
    <location>
        <position position="267"/>
    </location>
    <ligand>
        <name>K(+)</name>
        <dbReference type="ChEBI" id="CHEBI:29103"/>
    </ligand>
</feature>
<dbReference type="EC" id="2.7.1.15" evidence="9 10"/>
<name>A0A5P9NMB7_9GAMM</name>
<dbReference type="GO" id="GO:0004747">
    <property type="term" value="F:ribokinase activity"/>
    <property type="evidence" value="ECO:0007669"/>
    <property type="project" value="UniProtKB-UniRule"/>
</dbReference>
<dbReference type="Proteomes" id="UP000326287">
    <property type="component" value="Chromosome"/>
</dbReference>
<dbReference type="KEGG" id="halc:EY643_14595"/>
<comment type="subcellular location">
    <subcellularLocation>
        <location evidence="9">Cytoplasm</location>
    </subcellularLocation>
</comment>
<evidence type="ECO:0000313" key="12">
    <source>
        <dbReference type="EMBL" id="QFU76779.1"/>
    </source>
</evidence>
<keyword evidence="3 9" id="KW-0547">Nucleotide-binding</keyword>
<keyword evidence="2 9" id="KW-0479">Metal-binding</keyword>
<dbReference type="InterPro" id="IPR011611">
    <property type="entry name" value="PfkB_dom"/>
</dbReference>
<comment type="catalytic activity">
    <reaction evidence="9">
        <text>D-ribose + ATP = D-ribose 5-phosphate + ADP + H(+)</text>
        <dbReference type="Rhea" id="RHEA:13697"/>
        <dbReference type="ChEBI" id="CHEBI:15378"/>
        <dbReference type="ChEBI" id="CHEBI:30616"/>
        <dbReference type="ChEBI" id="CHEBI:47013"/>
        <dbReference type="ChEBI" id="CHEBI:78346"/>
        <dbReference type="ChEBI" id="CHEBI:456216"/>
        <dbReference type="EC" id="2.7.1.15"/>
    </reaction>
</comment>
<dbReference type="PRINTS" id="PR00990">
    <property type="entry name" value="RIBOKINASE"/>
</dbReference>
<dbReference type="GO" id="GO:0046872">
    <property type="term" value="F:metal ion binding"/>
    <property type="evidence" value="ECO:0007669"/>
    <property type="project" value="UniProtKB-KW"/>
</dbReference>
<comment type="function">
    <text evidence="9">Catalyzes the phosphorylation of ribose at O-5 in a reaction requiring ATP and magnesium. The resulting D-ribose-5-phosphate can then be used either for sythesis of nucleotides, histidine, and tryptophan, or as a component of the pentose phosphate pathway.</text>
</comment>
<dbReference type="PANTHER" id="PTHR10584:SF166">
    <property type="entry name" value="RIBOKINASE"/>
    <property type="match status" value="1"/>
</dbReference>
<dbReference type="InterPro" id="IPR011877">
    <property type="entry name" value="Ribokinase"/>
</dbReference>
<comment type="caution">
    <text evidence="9">Lacks conserved residue(s) required for the propagation of feature annotation.</text>
</comment>
<reference evidence="12 13" key="1">
    <citation type="submission" date="2019-02" db="EMBL/GenBank/DDBJ databases">
        <authorList>
            <person name="Li S.-H."/>
        </authorList>
    </citation>
    <scope>NUCLEOTIDE SEQUENCE [LARGE SCALE GENOMIC DNA]</scope>
    <source>
        <strain evidence="12 13">IMCC14385</strain>
    </source>
</reference>
<dbReference type="PANTHER" id="PTHR10584">
    <property type="entry name" value="SUGAR KINASE"/>
    <property type="match status" value="1"/>
</dbReference>
<feature type="binding site" evidence="9">
    <location>
        <position position="306"/>
    </location>
    <ligand>
        <name>K(+)</name>
        <dbReference type="ChEBI" id="CHEBI:29103"/>
    </ligand>
</feature>
<sequence length="322" mass="32353">MDGSRYTHDSPPPQGLVVSNNKVTVIGSTNWDICLYLPSLPTPGETVGGGDLKSNLGGKGANQAAAAHLAGAETTFISCLGDDGSSADILAQFETLGLPAHGITRIPSTPTGTACIFIDANGENCIGLTAGANSALTPALLDEKSGLLTSADVVALQLEIPMETVLHAATLASAQGQLLILNPAPAQSLPEEIYQHITLLTPNRGELATLTGMPTANATEILAAASALLAKGVSAVVVTLGGEGAMLVTAGGEKHFPAQSADVVDTTAAGDCFNGYLAAHLAAHGMADIEHAITIAIAASAIAVSRPGAVVSLPRAEEVTAQ</sequence>
<evidence type="ECO:0000256" key="9">
    <source>
        <dbReference type="HAMAP-Rule" id="MF_01987"/>
    </source>
</evidence>
<evidence type="ECO:0000256" key="10">
    <source>
        <dbReference type="NCBIfam" id="TIGR02152"/>
    </source>
</evidence>
<feature type="binding site" evidence="9">
    <location>
        <begin position="30"/>
        <end position="32"/>
    </location>
    <ligand>
        <name>substrate</name>
    </ligand>
</feature>
<evidence type="ECO:0000259" key="11">
    <source>
        <dbReference type="Pfam" id="PF00294"/>
    </source>
</evidence>
<dbReference type="InterPro" id="IPR029056">
    <property type="entry name" value="Ribokinase-like"/>
</dbReference>
<feature type="binding site" evidence="9">
    <location>
        <begin position="239"/>
        <end position="244"/>
    </location>
    <ligand>
        <name>ATP</name>
        <dbReference type="ChEBI" id="CHEBI:30616"/>
    </ligand>
</feature>
<dbReference type="OrthoDB" id="9813569at2"/>
<dbReference type="GO" id="GO:0005524">
    <property type="term" value="F:ATP binding"/>
    <property type="evidence" value="ECO:0007669"/>
    <property type="project" value="UniProtKB-UniRule"/>
</dbReference>
<evidence type="ECO:0000256" key="3">
    <source>
        <dbReference type="ARBA" id="ARBA00022741"/>
    </source>
</evidence>
<dbReference type="HAMAP" id="MF_01987">
    <property type="entry name" value="Ribokinase"/>
    <property type="match status" value="1"/>
</dbReference>
<keyword evidence="1 9" id="KW-0808">Transferase</keyword>
<organism evidence="12 13">
    <name type="scientific">Halioglobus maricola</name>
    <dbReference type="NCBI Taxonomy" id="2601894"/>
    <lineage>
        <taxon>Bacteria</taxon>
        <taxon>Pseudomonadati</taxon>
        <taxon>Pseudomonadota</taxon>
        <taxon>Gammaproteobacteria</taxon>
        <taxon>Cellvibrionales</taxon>
        <taxon>Halieaceae</taxon>
        <taxon>Halioglobus</taxon>
    </lineage>
</organism>
<keyword evidence="7 9" id="KW-0630">Potassium</keyword>
<comment type="subunit">
    <text evidence="9">Homodimer.</text>
</comment>
<evidence type="ECO:0000256" key="1">
    <source>
        <dbReference type="ARBA" id="ARBA00022679"/>
    </source>
</evidence>
<protein>
    <recommendedName>
        <fullName evidence="9 10">Ribokinase</fullName>
        <shortName evidence="9">RK</shortName>
        <ecNumber evidence="9 10">2.7.1.15</ecNumber>
    </recommendedName>
</protein>
<comment type="activity regulation">
    <text evidence="9">Activated by a monovalent cation that binds near, but not in, the active site. The most likely occupant of the site in vivo is potassium. Ion binding induces a conformational change that may alter substrate affinity.</text>
</comment>